<keyword evidence="10 16" id="KW-0401">Integrin</keyword>
<dbReference type="PROSITE" id="PS50234">
    <property type="entry name" value="VWFA"/>
    <property type="match status" value="1"/>
</dbReference>
<dbReference type="Gene3D" id="2.60.40.1510">
    <property type="entry name" value="ntegrin, alpha v. Chain A, domain 3"/>
    <property type="match status" value="1"/>
</dbReference>
<dbReference type="Pfam" id="PF21520">
    <property type="entry name" value="ITGAX-like_Ig_3"/>
    <property type="match status" value="1"/>
</dbReference>
<dbReference type="Pfam" id="PF01839">
    <property type="entry name" value="FG-GAP"/>
    <property type="match status" value="2"/>
</dbReference>
<keyword evidence="3 16" id="KW-0812">Transmembrane</keyword>
<dbReference type="SUPFAM" id="SSF69179">
    <property type="entry name" value="Integrin domains"/>
    <property type="match status" value="2"/>
</dbReference>
<dbReference type="InterPro" id="IPR002035">
    <property type="entry name" value="VWF_A"/>
</dbReference>
<dbReference type="Gene3D" id="2.60.40.1460">
    <property type="entry name" value="Integrin domains. Chain A, domain 2"/>
    <property type="match status" value="1"/>
</dbReference>
<dbReference type="InterPro" id="IPR025252">
    <property type="entry name" value="DUF4200"/>
</dbReference>
<dbReference type="Gene3D" id="2.60.40.1530">
    <property type="entry name" value="ntegrin, alpha v. Chain A, domain 4"/>
    <property type="match status" value="1"/>
</dbReference>
<keyword evidence="6" id="KW-0677">Repeat</keyword>
<feature type="domain" description="VWFA" evidence="18">
    <location>
        <begin position="159"/>
        <end position="333"/>
    </location>
</feature>
<comment type="subcellular location">
    <subcellularLocation>
        <location evidence="1 16">Membrane</location>
        <topology evidence="1 16">Single-pass type I membrane protein</topology>
    </subcellularLocation>
</comment>
<dbReference type="InterPro" id="IPR013519">
    <property type="entry name" value="Int_alpha_beta-p"/>
</dbReference>
<keyword evidence="7" id="KW-0106">Calcium</keyword>
<evidence type="ECO:0000256" key="13">
    <source>
        <dbReference type="ARBA" id="ARBA00023170"/>
    </source>
</evidence>
<dbReference type="EMBL" id="JAHFZB010000048">
    <property type="protein sequence ID" value="KAK6467729.1"/>
    <property type="molecule type" value="Genomic_DNA"/>
</dbReference>
<keyword evidence="4" id="KW-0479">Metal-binding</keyword>
<keyword evidence="20" id="KW-1185">Reference proteome</keyword>
<evidence type="ECO:0000256" key="14">
    <source>
        <dbReference type="ARBA" id="ARBA00023180"/>
    </source>
</evidence>
<dbReference type="InterPro" id="IPR048285">
    <property type="entry name" value="Integrin_alpha_Ig-like_2"/>
</dbReference>
<dbReference type="Pfam" id="PF08441">
    <property type="entry name" value="Integrin_A_Ig_1"/>
    <property type="match status" value="1"/>
</dbReference>
<evidence type="ECO:0000256" key="17">
    <source>
        <dbReference type="SAM" id="Coils"/>
    </source>
</evidence>
<dbReference type="Pfam" id="PF00092">
    <property type="entry name" value="VWA"/>
    <property type="match status" value="1"/>
</dbReference>
<evidence type="ECO:0000256" key="7">
    <source>
        <dbReference type="ARBA" id="ARBA00022837"/>
    </source>
</evidence>
<dbReference type="PANTHER" id="PTHR23220">
    <property type="entry name" value="INTEGRIN ALPHA"/>
    <property type="match status" value="1"/>
</dbReference>
<dbReference type="InterPro" id="IPR000413">
    <property type="entry name" value="Integrin_alpha"/>
</dbReference>
<evidence type="ECO:0000313" key="19">
    <source>
        <dbReference type="EMBL" id="KAK6467729.1"/>
    </source>
</evidence>
<dbReference type="Gene3D" id="3.40.50.410">
    <property type="entry name" value="von Willebrand factor, type A domain"/>
    <property type="match status" value="1"/>
</dbReference>
<evidence type="ECO:0000256" key="10">
    <source>
        <dbReference type="ARBA" id="ARBA00023037"/>
    </source>
</evidence>
<dbReference type="SUPFAM" id="SSF69318">
    <property type="entry name" value="Integrin alpha N-terminal domain"/>
    <property type="match status" value="2"/>
</dbReference>
<dbReference type="PROSITE" id="PS51470">
    <property type="entry name" value="FG_GAP"/>
    <property type="match status" value="3"/>
</dbReference>
<evidence type="ECO:0000256" key="16">
    <source>
        <dbReference type="RuleBase" id="RU003762"/>
    </source>
</evidence>
<feature type="transmembrane region" description="Helical" evidence="16">
    <location>
        <begin position="1100"/>
        <end position="1123"/>
    </location>
</feature>
<feature type="coiled-coil region" evidence="17">
    <location>
        <begin position="1206"/>
        <end position="1240"/>
    </location>
</feature>
<evidence type="ECO:0000313" key="20">
    <source>
        <dbReference type="Proteomes" id="UP001369086"/>
    </source>
</evidence>
<comment type="caution">
    <text evidence="19">The sequence shown here is derived from an EMBL/GenBank/DDBJ whole genome shotgun (WGS) entry which is preliminary data.</text>
</comment>
<evidence type="ECO:0000256" key="4">
    <source>
        <dbReference type="ARBA" id="ARBA00022723"/>
    </source>
</evidence>
<dbReference type="PANTHER" id="PTHR23220:SF84">
    <property type="entry name" value="INTEGRIN ALPHA-L"/>
    <property type="match status" value="1"/>
</dbReference>
<dbReference type="PRINTS" id="PR00453">
    <property type="entry name" value="VWFADOMAIN"/>
</dbReference>
<organism evidence="19 20">
    <name type="scientific">Huso huso</name>
    <name type="common">Beluga</name>
    <name type="synonym">Acipenser huso</name>
    <dbReference type="NCBI Taxonomy" id="61971"/>
    <lineage>
        <taxon>Eukaryota</taxon>
        <taxon>Metazoa</taxon>
        <taxon>Chordata</taxon>
        <taxon>Craniata</taxon>
        <taxon>Vertebrata</taxon>
        <taxon>Euteleostomi</taxon>
        <taxon>Actinopterygii</taxon>
        <taxon>Chondrostei</taxon>
        <taxon>Acipenseriformes</taxon>
        <taxon>Acipenseridae</taxon>
        <taxon>Huso</taxon>
    </lineage>
</organism>
<evidence type="ECO:0000256" key="2">
    <source>
        <dbReference type="ARBA" id="ARBA00008054"/>
    </source>
</evidence>
<dbReference type="InterPro" id="IPR013649">
    <property type="entry name" value="Integrin_alpha_Ig-like_1"/>
</dbReference>
<name>A0ABR0Y5L0_HUSHU</name>
<evidence type="ECO:0000256" key="15">
    <source>
        <dbReference type="PROSITE-ProRule" id="PRU00803"/>
    </source>
</evidence>
<evidence type="ECO:0000256" key="11">
    <source>
        <dbReference type="ARBA" id="ARBA00023136"/>
    </source>
</evidence>
<feature type="coiled-coil region" evidence="17">
    <location>
        <begin position="1278"/>
        <end position="1330"/>
    </location>
</feature>
<feature type="repeat" description="FG-GAP" evidence="15">
    <location>
        <begin position="446"/>
        <end position="506"/>
    </location>
</feature>
<feature type="signal peptide" evidence="16">
    <location>
        <begin position="1"/>
        <end position="22"/>
    </location>
</feature>
<feature type="coiled-coil region" evidence="17">
    <location>
        <begin position="1139"/>
        <end position="1177"/>
    </location>
</feature>
<dbReference type="Pfam" id="PF20805">
    <property type="entry name" value="Integrin_A_Ig_2"/>
    <property type="match status" value="1"/>
</dbReference>
<dbReference type="GO" id="GO:0007229">
    <property type="term" value="P:integrin-mediated signaling pathway"/>
    <property type="evidence" value="ECO:0007669"/>
    <property type="project" value="UniProtKB-KW"/>
</dbReference>
<dbReference type="SMART" id="SM00327">
    <property type="entry name" value="VWA"/>
    <property type="match status" value="1"/>
</dbReference>
<dbReference type="SMART" id="SM00191">
    <property type="entry name" value="Int_alpha"/>
    <property type="match status" value="5"/>
</dbReference>
<feature type="repeat" description="FG-GAP" evidence="15">
    <location>
        <begin position="508"/>
        <end position="566"/>
    </location>
</feature>
<dbReference type="InterPro" id="IPR048633">
    <property type="entry name" value="ITGAX-like_Ig_3"/>
</dbReference>
<evidence type="ECO:0000256" key="9">
    <source>
        <dbReference type="ARBA" id="ARBA00022989"/>
    </source>
</evidence>
<evidence type="ECO:0000256" key="8">
    <source>
        <dbReference type="ARBA" id="ARBA00022889"/>
    </source>
</evidence>
<dbReference type="InterPro" id="IPR013517">
    <property type="entry name" value="FG-GAP"/>
</dbReference>
<accession>A0ABR0Y5L0</accession>
<dbReference type="InterPro" id="IPR036465">
    <property type="entry name" value="vWFA_dom_sf"/>
</dbReference>
<keyword evidence="13 16" id="KW-0675">Receptor</keyword>
<evidence type="ECO:0000256" key="12">
    <source>
        <dbReference type="ARBA" id="ARBA00023157"/>
    </source>
</evidence>
<keyword evidence="5 16" id="KW-0732">Signal</keyword>
<evidence type="ECO:0000256" key="3">
    <source>
        <dbReference type="ARBA" id="ARBA00022692"/>
    </source>
</evidence>
<dbReference type="Proteomes" id="UP001369086">
    <property type="component" value="Unassembled WGS sequence"/>
</dbReference>
<keyword evidence="12" id="KW-1015">Disulfide bond</keyword>
<evidence type="ECO:0000256" key="1">
    <source>
        <dbReference type="ARBA" id="ARBA00004479"/>
    </source>
</evidence>
<reference evidence="19 20" key="1">
    <citation type="submission" date="2021-05" db="EMBL/GenBank/DDBJ databases">
        <authorList>
            <person name="Zahm M."/>
            <person name="Klopp C."/>
            <person name="Cabau C."/>
            <person name="Kuhl H."/>
            <person name="Suciu R."/>
            <person name="Ciorpac M."/>
            <person name="Holostenco D."/>
            <person name="Gessner J."/>
            <person name="Wuertz S."/>
            <person name="Hohne C."/>
            <person name="Stock M."/>
            <person name="Gislard M."/>
            <person name="Lluch J."/>
            <person name="Milhes M."/>
            <person name="Lampietro C."/>
            <person name="Lopez Roques C."/>
            <person name="Donnadieu C."/>
            <person name="Du K."/>
            <person name="Schartl M."/>
            <person name="Guiguen Y."/>
        </authorList>
    </citation>
    <scope>NUCLEOTIDE SEQUENCE [LARGE SCALE GENOMIC DNA]</scope>
    <source>
        <strain evidence="19">Hh-F2</strain>
        <tissue evidence="19">Blood</tissue>
    </source>
</reference>
<keyword evidence="11 16" id="KW-0472">Membrane</keyword>
<comment type="similarity">
    <text evidence="2 16">Belongs to the integrin alpha chain family.</text>
</comment>
<protein>
    <submittedName>
        <fullName evidence="19">Integrin alpha-L</fullName>
    </submittedName>
</protein>
<dbReference type="InterPro" id="IPR028994">
    <property type="entry name" value="Integrin_alpha_N"/>
</dbReference>
<evidence type="ECO:0000256" key="5">
    <source>
        <dbReference type="ARBA" id="ARBA00022729"/>
    </source>
</evidence>
<sequence length="1422" mass="158566">MSVVEVTLLTACLLNVLPVSRSFNIDILTPGVFEGNSTQQFGHRVIQHARGTEKWIVVSAPHQEVIPGLRSGGIFRCDYGNPSCRPIDIPVEHNSGSIGLSLAVQNESPFNLTTCSPTMAHKCNSNMHLNGICYLFNNKLEMTSKLTPAFQECTKRNVDLVFLFDGSESLKGNDFNINKNFIVDIMKNLTNSSLQFAAVQFSSDVRTEFTFKDYQELKDPEALLSKSQHMKSLTNTYKALDFTLKTLLYNSTAGAIENAAKVLVIITDGNPTDYEVWFGDVVGELDQKNIIRYVIGIGNVQLDGLKKLASQPKDKNTFYIQNYAGLKGILDNLQGKIYSIEGSGNDRSFVKELSQSGFSATFSKDSLILGAVGFNYWTGAIIQVEPSQLEKIHISPSQLSNDSYLGYSVTTGSLGNRTLYIAGAPRHNHKGRVEVFQSTATRGQWSQKQSIDGEQIGSYFGGEVCAVDLNGDGDTDVLLVGAPLYHKQELGGLVYTYTLSAEGSFSPAVTLSGSPGFPLSRFGTAVSAVGDLDGDRLTDIAVGAPLENMGSGGLYIFQGLQNGVNPNYTQHITGWTMSPRLQYFGQSIHGVMDMNGDELTDIAVGSLGRVVLLRSRPVLNVAAEISFHPSEISMDLFDCLAKETQIHTVSNMSVCIKVSKLTRDSLESHLNLSYQIELDSLRQRFRADFGDEKRTMQDSIYLPLGKTCINYLIKMKNCVEDSFSPIKIKMSLSQIEENSTDRVTPILNRMSKTITLAEIPFEKNCGRNGVCISDLDVAFNFSGSSSVVVGSNARLNVTVMLQNRGDSSYNTTLLFLYPDGLSFAKMVLLQSNRRTQASCYGLNVETVGQTTCSVSPPIFPGKTTAVFLNTFDVSSDREWNHTLEMTVRASSGNGNTSAGNLSVTLHIPVQFAVNVIVKGVDSSTHYLNFSTKQTAVQDMKHSYKVANLARKALPVNVTFLFPVENSHNFIWHIKKTVNISEKLVHCSWVPAENSVPRNGKQYCPNMQCKVCRCEIPSLEKESSINFGFEGPAEFKADLNRKTLGISGEIIKVESYSSAFISYNTELYVQAGSKKQEDGIYSEFHNATIKTEAEFMRHPNMAFVIALSSGGGFLFVFIIAFIMYKVPDREGDLIPPSTRLLEKRREAARVHQAMESQREEFELTLGSLRGRREELIEKEARMKEYLHRFDHFLKENDMKRLRAMKKAAQERELTNQKESDLAALQQEMTSLNREREALEKRVLRHAVFLRYLERVVQASEQFQEVRQVMSRYDTLVLTREDLLRTAQENQENMDRARTQLARFLEEKNDVVLQYNNQLAHLQSRLDRARSDSLLWESRWTHIQNTAAKKTLLLGTIKMATLNLYQTVCKRQRDGGGHPVALEDTPKQLEKIQKLILDMATVWEEVTKQEAATASKSGHALPAV</sequence>
<dbReference type="PRINTS" id="PR01185">
    <property type="entry name" value="INTEGRINA"/>
</dbReference>
<gene>
    <name evidence="19" type="ORF">HHUSO_G34780</name>
</gene>
<keyword evidence="17" id="KW-0175">Coiled coil</keyword>
<dbReference type="Pfam" id="PF13863">
    <property type="entry name" value="DUF4200"/>
    <property type="match status" value="1"/>
</dbReference>
<keyword evidence="8 16" id="KW-0130">Cell adhesion</keyword>
<keyword evidence="9 16" id="KW-1133">Transmembrane helix</keyword>
<feature type="repeat" description="FG-GAP" evidence="15">
    <location>
        <begin position="570"/>
        <end position="630"/>
    </location>
</feature>
<evidence type="ECO:0000256" key="6">
    <source>
        <dbReference type="ARBA" id="ARBA00022737"/>
    </source>
</evidence>
<dbReference type="InterPro" id="IPR032695">
    <property type="entry name" value="Integrin_dom_sf"/>
</dbReference>
<evidence type="ECO:0000259" key="18">
    <source>
        <dbReference type="PROSITE" id="PS50234"/>
    </source>
</evidence>
<proteinExistence type="inferred from homology"/>
<feature type="chain" id="PRO_5044958497" evidence="16">
    <location>
        <begin position="23"/>
        <end position="1422"/>
    </location>
</feature>
<dbReference type="Gene3D" id="2.130.10.130">
    <property type="entry name" value="Integrin alpha, N-terminal"/>
    <property type="match status" value="2"/>
</dbReference>
<keyword evidence="14" id="KW-0325">Glycoprotein</keyword>